<evidence type="ECO:0000313" key="2">
    <source>
        <dbReference type="Proteomes" id="UP000008798"/>
    </source>
</evidence>
<dbReference type="EMBL" id="FP929038">
    <property type="protein sequence ID" value="CBK80804.1"/>
    <property type="molecule type" value="Genomic_DNA"/>
</dbReference>
<reference evidence="1 2" key="2">
    <citation type="submission" date="2010-03" db="EMBL/GenBank/DDBJ databases">
        <authorList>
            <person name="Pajon A."/>
        </authorList>
    </citation>
    <scope>NUCLEOTIDE SEQUENCE [LARGE SCALE GENOMIC DNA]</scope>
    <source>
        <strain evidence="1 2">GD/7</strain>
    </source>
</reference>
<accession>D4J8Y3</accession>
<evidence type="ECO:0000313" key="1">
    <source>
        <dbReference type="EMBL" id="CBK80804.1"/>
    </source>
</evidence>
<dbReference type="STRING" id="717962.CC1_20870"/>
<gene>
    <name evidence="1" type="ORF">CC1_20870</name>
</gene>
<sequence>MDGVTIRDSIGLATRMGDELTTLAMQLIHDMLAHRMGVMKSYPQQCSRRLIRLAPRIGGMDHKKIAQEPTAFMRVEQSESMVHPDAECYKQRRINL</sequence>
<dbReference type="AlphaFoldDB" id="D4J8Y3"/>
<organism evidence="1 2">
    <name type="scientific">Coprococcus catus GD/7</name>
    <dbReference type="NCBI Taxonomy" id="717962"/>
    <lineage>
        <taxon>Bacteria</taxon>
        <taxon>Bacillati</taxon>
        <taxon>Bacillota</taxon>
        <taxon>Clostridia</taxon>
        <taxon>Lachnospirales</taxon>
        <taxon>Lachnospiraceae</taxon>
        <taxon>Coprococcus</taxon>
    </lineage>
</organism>
<dbReference type="HOGENOM" id="CLU_2354938_0_0_9"/>
<dbReference type="Proteomes" id="UP000008798">
    <property type="component" value="Chromosome"/>
</dbReference>
<reference evidence="1 2" key="1">
    <citation type="submission" date="2010-03" db="EMBL/GenBank/DDBJ databases">
        <title>The genome sequence of Coprococcus catus GD/7.</title>
        <authorList>
            <consortium name="metaHIT consortium -- http://www.metahit.eu/"/>
            <person name="Pajon A."/>
            <person name="Turner K."/>
            <person name="Parkhill J."/>
            <person name="Duncan S."/>
            <person name="Flint H."/>
        </authorList>
    </citation>
    <scope>NUCLEOTIDE SEQUENCE [LARGE SCALE GENOMIC DNA]</scope>
    <source>
        <strain evidence="1 2">GD/7</strain>
    </source>
</reference>
<name>D4J8Y3_9FIRM</name>
<protein>
    <submittedName>
        <fullName evidence="1">Uncharacterized protein</fullName>
    </submittedName>
</protein>
<dbReference type="KEGG" id="cct:CC1_20870"/>
<proteinExistence type="predicted"/>